<keyword evidence="5" id="KW-1185">Reference proteome</keyword>
<sequence>MKYNLENLISTFEKGKKLKYLFFWGHQKSKSGELTSACFSQWWTAPFVVDEVKYNTAEHWMMAQKALLFSDVEIYKKIIVAKSPAEAKSLGRQVKNFDEITWNNKRFEIVLKGSLEKFGQHKELKDFLVNTKNKVLVEASPVDRIWGIGLASDSDKAENPKRWNGLNLLGFVLMEVRDILKDGK</sequence>
<organism evidence="4 5">
    <name type="scientific">Flavobacterium ardleyense</name>
    <dbReference type="NCBI Taxonomy" id="2038737"/>
    <lineage>
        <taxon>Bacteria</taxon>
        <taxon>Pseudomonadati</taxon>
        <taxon>Bacteroidota</taxon>
        <taxon>Flavobacteriia</taxon>
        <taxon>Flavobacteriales</taxon>
        <taxon>Flavobacteriaceae</taxon>
        <taxon>Flavobacterium</taxon>
    </lineage>
</organism>
<accession>A0ABW5Z3L1</accession>
<dbReference type="NCBIfam" id="TIGR02464">
    <property type="entry name" value="ribofla_fusion"/>
    <property type="match status" value="1"/>
</dbReference>
<dbReference type="RefSeq" id="WP_379803564.1">
    <property type="nucleotide sequence ID" value="NZ_JBHUOL010000004.1"/>
</dbReference>
<evidence type="ECO:0000256" key="2">
    <source>
        <dbReference type="ARBA" id="ARBA00000751"/>
    </source>
</evidence>
<comment type="catalytic activity">
    <reaction evidence="2">
        <text>2,5-diamino-6-hydroxy-4-(5-phosphoribosylamino)-pyrimidine + H2O = 2,5,6-triamino-4-hydroxypyrimidine + D-ribose 5-phosphate</text>
        <dbReference type="Rhea" id="RHEA:23436"/>
        <dbReference type="ChEBI" id="CHEBI:15377"/>
        <dbReference type="ChEBI" id="CHEBI:58614"/>
        <dbReference type="ChEBI" id="CHEBI:78346"/>
        <dbReference type="ChEBI" id="CHEBI:137796"/>
    </reaction>
</comment>
<evidence type="ECO:0000256" key="1">
    <source>
        <dbReference type="ARBA" id="ARBA00000022"/>
    </source>
</evidence>
<evidence type="ECO:0000313" key="5">
    <source>
        <dbReference type="Proteomes" id="UP001597549"/>
    </source>
</evidence>
<comment type="caution">
    <text evidence="4">The sequence shown here is derived from an EMBL/GenBank/DDBJ whole genome shotgun (WGS) entry which is preliminary data.</text>
</comment>
<dbReference type="CDD" id="cd15457">
    <property type="entry name" value="NADAR"/>
    <property type="match status" value="1"/>
</dbReference>
<comment type="catalytic activity">
    <reaction evidence="1">
        <text>5-amino-6-(5-phospho-D-ribosylamino)uracil + H2O = 5,6-diaminouracil + D-ribose 5-phosphate</text>
        <dbReference type="Rhea" id="RHEA:55020"/>
        <dbReference type="ChEBI" id="CHEBI:15377"/>
        <dbReference type="ChEBI" id="CHEBI:46252"/>
        <dbReference type="ChEBI" id="CHEBI:58453"/>
        <dbReference type="ChEBI" id="CHEBI:78346"/>
    </reaction>
</comment>
<evidence type="ECO:0000259" key="3">
    <source>
        <dbReference type="Pfam" id="PF08719"/>
    </source>
</evidence>
<proteinExistence type="predicted"/>
<evidence type="ECO:0000313" key="4">
    <source>
        <dbReference type="EMBL" id="MFD2907425.1"/>
    </source>
</evidence>
<dbReference type="SUPFAM" id="SSF143990">
    <property type="entry name" value="YbiA-like"/>
    <property type="match status" value="1"/>
</dbReference>
<protein>
    <submittedName>
        <fullName evidence="4">NADAR family protein</fullName>
    </submittedName>
</protein>
<dbReference type="Pfam" id="PF08719">
    <property type="entry name" value="NADAR"/>
    <property type="match status" value="1"/>
</dbReference>
<name>A0ABW5Z3L1_9FLAO</name>
<dbReference type="Proteomes" id="UP001597549">
    <property type="component" value="Unassembled WGS sequence"/>
</dbReference>
<reference evidence="5" key="1">
    <citation type="journal article" date="2019" name="Int. J. Syst. Evol. Microbiol.">
        <title>The Global Catalogue of Microorganisms (GCM) 10K type strain sequencing project: providing services to taxonomists for standard genome sequencing and annotation.</title>
        <authorList>
            <consortium name="The Broad Institute Genomics Platform"/>
            <consortium name="The Broad Institute Genome Sequencing Center for Infectious Disease"/>
            <person name="Wu L."/>
            <person name="Ma J."/>
        </authorList>
    </citation>
    <scope>NUCLEOTIDE SEQUENCE [LARGE SCALE GENOMIC DNA]</scope>
    <source>
        <strain evidence="5">KCTC 52644</strain>
    </source>
</reference>
<gene>
    <name evidence="4" type="ORF">ACFSX9_01625</name>
</gene>
<dbReference type="Gene3D" id="1.10.357.40">
    <property type="entry name" value="YbiA-like"/>
    <property type="match status" value="1"/>
</dbReference>
<dbReference type="InterPro" id="IPR012816">
    <property type="entry name" value="NADAR"/>
</dbReference>
<dbReference type="InterPro" id="IPR037238">
    <property type="entry name" value="YbiA-like_sf"/>
</dbReference>
<dbReference type="EMBL" id="JBHUOL010000004">
    <property type="protein sequence ID" value="MFD2907425.1"/>
    <property type="molecule type" value="Genomic_DNA"/>
</dbReference>
<feature type="domain" description="NADAR" evidence="3">
    <location>
        <begin position="22"/>
        <end position="180"/>
    </location>
</feature>